<keyword evidence="8 12" id="KW-0805">Transcription regulation</keyword>
<comment type="subunit">
    <text evidence="12">Binds DNA as homodimer. Interacts with protein E1; this interaction greatly increases E1 DNA-binding activity. Interacts with protein L1; this interaction enhances E2-dependent replication and transcription activation. Interacts with protein L2; this interaction inhibits E2 transcriptional activity but not DNA replication function E2. Interacts with protein E7; this interaction inhibits E7 oncogenic activity. Interacts with host TAF1; this interaction modulates E2-dependent transcriptional regulation. Interacts with host BRD4; this interaction mediates E2 transcriptional activation function. Additionally, the interaction with host BRD4 on mitotic chromosomes mediates tethering of the viral genome. Interacts with host TOPBP1; this interaction is required for optimal viral DNA replication.</text>
</comment>
<dbReference type="GO" id="GO:0042025">
    <property type="term" value="C:host cell nucleus"/>
    <property type="evidence" value="ECO:0007669"/>
    <property type="project" value="UniProtKB-SubCell"/>
</dbReference>
<comment type="function">
    <text evidence="12">Plays a role in the initiation of viral DNA replication. A dimer of E2 interacts with a dimer of E1 in order to improve specificity of E1 DNA binding activity. Once the complex recognizes and binds DNA at specific sites, the E2 dimer is removed from DNA. E2 also regulates viral transcription through binding to the E2RE response element (5'-ACCNNNNNNGGT-3') present in multiple copies in the regulatory regions of the viral genome. Activates or represses transcription depending on E2RE's position with regards to proximal promoter elements including the TATA-box. Repression occurs by sterically hindering the assembly of the transcription initiation complex.</text>
</comment>
<protein>
    <recommendedName>
        <fullName evidence="12">Regulatory protein E2</fullName>
    </recommendedName>
</protein>
<dbReference type="GO" id="GO:0000166">
    <property type="term" value="F:nucleotide binding"/>
    <property type="evidence" value="ECO:0007669"/>
    <property type="project" value="UniProtKB-UniRule"/>
</dbReference>
<feature type="compositionally biased region" description="Low complexity" evidence="13">
    <location>
        <begin position="242"/>
        <end position="252"/>
    </location>
</feature>
<keyword evidence="7 12" id="KW-0235">DNA replication</keyword>
<sequence length="386" mass="43788">MENLAERFDRVQERLLELYEAGHTDIKSQIEHWDLVRKESLYLYVARQNGLRSLGFHPVPNLQVAEIRAKHAIEMKLLLTSLAESAFGRESWSLQDTSLEGYKAPPSSTFKKGATLVEVWFDGDPENSNAYTKWSSIYYQDVNGNWHVAKGEVSHDGLYYVNVYGERVWYLYFDEEARKFGKTGTWTVRCKDCLLSESVSSSSPSPPKLRAWNSDTEEEESGSRDTGGRRERKAPARRSRVRAGPTRSQQTQGRRRGGGGGRGDQRDSELGVAPEEVGTRHRSPQEKNRGRLGRLQAEARDPPIIIVRGSPGSLKSWRFRVKHSHRDLIYDISTTFTWCCSGEKQRGGTFARLLIAFTDEAQLTDFMKYVPMPKTCTVSRGSLDGL</sequence>
<comment type="similarity">
    <text evidence="12">Belongs to the papillomaviridae E2 protein family.</text>
</comment>
<dbReference type="InterPro" id="IPR033668">
    <property type="entry name" value="Reg_prot_E2"/>
</dbReference>
<evidence type="ECO:0000256" key="6">
    <source>
        <dbReference type="ARBA" id="ARBA00022562"/>
    </source>
</evidence>
<keyword evidence="10 12" id="KW-0010">Activator</keyword>
<dbReference type="Gene3D" id="2.170.200.10">
    <property type="entry name" value="Papillomavirus E2 early protein domain"/>
    <property type="match status" value="1"/>
</dbReference>
<organism evidence="16 17">
    <name type="scientific">Bos taurus papillomavirus 19</name>
    <dbReference type="NCBI Taxonomy" id="1887217"/>
    <lineage>
        <taxon>Viruses</taxon>
        <taxon>Monodnaviria</taxon>
        <taxon>Shotokuvirae</taxon>
        <taxon>Cossaviricota</taxon>
        <taxon>Papovaviricetes</taxon>
        <taxon>Zurhausenvirales</taxon>
        <taxon>Papillomaviridae</taxon>
        <taxon>Firstpapillomavirinae</taxon>
        <taxon>Dyoxipapillomavirus</taxon>
        <taxon>Dyoxipapillomavirus 2</taxon>
    </lineage>
</organism>
<dbReference type="InterPro" id="IPR012677">
    <property type="entry name" value="Nucleotide-bd_a/b_plait_sf"/>
</dbReference>
<dbReference type="GO" id="GO:0006351">
    <property type="term" value="P:DNA-templated transcription"/>
    <property type="evidence" value="ECO:0007669"/>
    <property type="project" value="UniProtKB-UniRule"/>
</dbReference>
<feature type="region of interest" description="Disordered" evidence="13">
    <location>
        <begin position="197"/>
        <end position="293"/>
    </location>
</feature>
<gene>
    <name evidence="12 16" type="primary">E2</name>
</gene>
<name>A0A1B2K234_9PAPI</name>
<dbReference type="GO" id="GO:0003677">
    <property type="term" value="F:DNA binding"/>
    <property type="evidence" value="ECO:0007669"/>
    <property type="project" value="UniProtKB-UniRule"/>
</dbReference>
<evidence type="ECO:0000256" key="2">
    <source>
        <dbReference type="ARBA" id="ARBA00007794"/>
    </source>
</evidence>
<dbReference type="GO" id="GO:0006275">
    <property type="term" value="P:regulation of DNA replication"/>
    <property type="evidence" value="ECO:0007669"/>
    <property type="project" value="UniProtKB-UniRule"/>
</dbReference>
<dbReference type="InterPro" id="IPR042504">
    <property type="entry name" value="Regulatory_protein_E2_N_2"/>
</dbReference>
<evidence type="ECO:0000256" key="5">
    <source>
        <dbReference type="ARBA" id="ARBA00022553"/>
    </source>
</evidence>
<evidence type="ECO:0000256" key="9">
    <source>
        <dbReference type="ARBA" id="ARBA00023125"/>
    </source>
</evidence>
<feature type="compositionally biased region" description="Basic residues" evidence="13">
    <location>
        <begin position="230"/>
        <end position="241"/>
    </location>
</feature>
<dbReference type="GO" id="GO:0039693">
    <property type="term" value="P:viral DNA genome replication"/>
    <property type="evidence" value="ECO:0007669"/>
    <property type="project" value="UniProtKB-UniRule"/>
</dbReference>
<dbReference type="Proteomes" id="UP000108682">
    <property type="component" value="Segment"/>
</dbReference>
<feature type="domain" description="Papillomavirus E2 C-terminal" evidence="15">
    <location>
        <begin position="303"/>
        <end position="383"/>
    </location>
</feature>
<reference evidence="16 17" key="1">
    <citation type="submission" date="2016-01" db="EMBL/GenBank/DDBJ databases">
        <title>How many papillomavirus species can be undetected in fibropapillomas?</title>
        <authorList>
            <person name="Daudt C."/>
            <person name="Chaves da Silva F.R."/>
            <person name="Streck A.F."/>
            <person name="Weber M.N."/>
            <person name="Cibulski S.P."/>
            <person name="Canal C.W."/>
        </authorList>
    </citation>
    <scope>NUCLEOTIDE SEQUENCE [LARGE SCALE GENOMIC DNA]</scope>
</reference>
<dbReference type="Pfam" id="PF00511">
    <property type="entry name" value="PPV_E2_C"/>
    <property type="match status" value="1"/>
</dbReference>
<keyword evidence="5 12" id="KW-0597">Phosphoprotein</keyword>
<keyword evidence="11 12" id="KW-0804">Transcription</keyword>
<dbReference type="SUPFAM" id="SSF54957">
    <property type="entry name" value="Viral DNA-binding domain"/>
    <property type="match status" value="1"/>
</dbReference>
<dbReference type="OrthoDB" id="15886at10239"/>
<accession>A0A1B2K234</accession>
<feature type="region of interest" description="DNA-binding domain" evidence="12">
    <location>
        <begin position="301"/>
        <end position="386"/>
    </location>
</feature>
<evidence type="ECO:0000256" key="3">
    <source>
        <dbReference type="ARBA" id="ARBA00022491"/>
    </source>
</evidence>
<comment type="PTM">
    <text evidence="12">Phosphorylated.</text>
</comment>
<evidence type="ECO:0000256" key="13">
    <source>
        <dbReference type="SAM" id="MobiDB-lite"/>
    </source>
</evidence>
<feature type="domain" description="Papillomavirus E2 N-terminal" evidence="14">
    <location>
        <begin position="1"/>
        <end position="198"/>
    </location>
</feature>
<dbReference type="Gene3D" id="3.30.70.330">
    <property type="match status" value="1"/>
</dbReference>
<dbReference type="InterPro" id="IPR035975">
    <property type="entry name" value="E2/EBNA1_C_sf"/>
</dbReference>
<evidence type="ECO:0000259" key="15">
    <source>
        <dbReference type="Pfam" id="PF00511"/>
    </source>
</evidence>
<dbReference type="Gene3D" id="1.10.287.30">
    <property type="entry name" value="E2 (early) protein, N terminal domain, subdomain 1"/>
    <property type="match status" value="1"/>
</dbReference>
<evidence type="ECO:0000256" key="8">
    <source>
        <dbReference type="ARBA" id="ARBA00023015"/>
    </source>
</evidence>
<comment type="subcellular location">
    <subcellularLocation>
        <location evidence="1 12">Host nucleus</location>
    </subcellularLocation>
</comment>
<dbReference type="HAMAP" id="MF_04001">
    <property type="entry name" value="PPV_E2"/>
    <property type="match status" value="1"/>
</dbReference>
<evidence type="ECO:0000256" key="11">
    <source>
        <dbReference type="ARBA" id="ARBA00023163"/>
    </source>
</evidence>
<keyword evidence="6 12" id="KW-1048">Host nucleus</keyword>
<dbReference type="InterPro" id="IPR036050">
    <property type="entry name" value="Regulatory_protein_E2_N"/>
</dbReference>
<evidence type="ECO:0000256" key="10">
    <source>
        <dbReference type="ARBA" id="ARBA00023159"/>
    </source>
</evidence>
<keyword evidence="4 12" id="KW-0244">Early protein</keyword>
<evidence type="ECO:0000313" key="16">
    <source>
        <dbReference type="EMBL" id="ANZ90253.1"/>
    </source>
</evidence>
<dbReference type="InterPro" id="IPR000427">
    <property type="entry name" value="Papillomavirus_E2_C"/>
</dbReference>
<keyword evidence="9 12" id="KW-0238">DNA-binding</keyword>
<dbReference type="SUPFAM" id="SSF51332">
    <property type="entry name" value="E2 regulatory, transactivation domain"/>
    <property type="match status" value="1"/>
</dbReference>
<keyword evidence="3 12" id="KW-0678">Repressor</keyword>
<dbReference type="GO" id="GO:0003700">
    <property type="term" value="F:DNA-binding transcription factor activity"/>
    <property type="evidence" value="ECO:0007669"/>
    <property type="project" value="UniProtKB-UniRule"/>
</dbReference>
<evidence type="ECO:0000256" key="12">
    <source>
        <dbReference type="HAMAP-Rule" id="MF_04001"/>
    </source>
</evidence>
<dbReference type="Pfam" id="PF00508">
    <property type="entry name" value="PPV_E2_N"/>
    <property type="match status" value="1"/>
</dbReference>
<evidence type="ECO:0000256" key="1">
    <source>
        <dbReference type="ARBA" id="ARBA00004147"/>
    </source>
</evidence>
<dbReference type="GO" id="GO:0006260">
    <property type="term" value="P:DNA replication"/>
    <property type="evidence" value="ECO:0007669"/>
    <property type="project" value="UniProtKB-KW"/>
</dbReference>
<evidence type="ECO:0000256" key="4">
    <source>
        <dbReference type="ARBA" id="ARBA00022518"/>
    </source>
</evidence>
<dbReference type="InterPro" id="IPR001866">
    <property type="entry name" value="PPV_E2_N"/>
</dbReference>
<evidence type="ECO:0000313" key="17">
    <source>
        <dbReference type="Proteomes" id="UP000108682"/>
    </source>
</evidence>
<dbReference type="GeneID" id="28544399"/>
<feature type="compositionally biased region" description="Basic and acidic residues" evidence="13">
    <location>
        <begin position="277"/>
        <end position="289"/>
    </location>
</feature>
<proteinExistence type="inferred from homology"/>
<comment type="similarity">
    <text evidence="2">Belongs to the papillomaviridae E8^E2C protein family.</text>
</comment>
<dbReference type="InterPro" id="IPR042503">
    <property type="entry name" value="Regulatory_protein_E2_N_1"/>
</dbReference>
<keyword evidence="17" id="KW-1185">Reference proteome</keyword>
<comment type="caution">
    <text evidence="12">Lacks conserved residue(s) required for the propagation of feature annotation.</text>
</comment>
<dbReference type="RefSeq" id="YP_009272602.1">
    <property type="nucleotide sequence ID" value="NC_030799.1"/>
</dbReference>
<evidence type="ECO:0000256" key="7">
    <source>
        <dbReference type="ARBA" id="ARBA00022705"/>
    </source>
</evidence>
<evidence type="ECO:0000259" key="14">
    <source>
        <dbReference type="Pfam" id="PF00508"/>
    </source>
</evidence>
<dbReference type="EMBL" id="KU519394">
    <property type="protein sequence ID" value="ANZ90253.1"/>
    <property type="molecule type" value="Genomic_DNA"/>
</dbReference>
<dbReference type="KEGG" id="vg:28544399"/>